<accession>A0ABN1HZ38</accession>
<protein>
    <submittedName>
        <fullName evidence="8">DUF4982 domain-containing protein</fullName>
    </submittedName>
</protein>
<dbReference type="Pfam" id="PF02837">
    <property type="entry name" value="Glyco_hydro_2_N"/>
    <property type="match status" value="1"/>
</dbReference>
<dbReference type="InterPro" id="IPR017853">
    <property type="entry name" value="GH"/>
</dbReference>
<dbReference type="InterPro" id="IPR013783">
    <property type="entry name" value="Ig-like_fold"/>
</dbReference>
<proteinExistence type="inferred from homology"/>
<dbReference type="RefSeq" id="WP_249054850.1">
    <property type="nucleotide sequence ID" value="NZ_CP048422.1"/>
</dbReference>
<dbReference type="SUPFAM" id="SSF49303">
    <property type="entry name" value="beta-Galactosidase/glucuronidase domain"/>
    <property type="match status" value="1"/>
</dbReference>
<evidence type="ECO:0000259" key="6">
    <source>
        <dbReference type="Pfam" id="PF16355"/>
    </source>
</evidence>
<dbReference type="InterPro" id="IPR040605">
    <property type="entry name" value="Glyco_hydro2_dom5"/>
</dbReference>
<feature type="domain" description="DUF4982" evidence="6">
    <location>
        <begin position="684"/>
        <end position="740"/>
    </location>
</feature>
<evidence type="ECO:0000259" key="7">
    <source>
        <dbReference type="Pfam" id="PF18565"/>
    </source>
</evidence>
<sequence length="1083" mass="118572">MVVANMLTEIVSRYPVWSGQSTARFALLPGARRVDLPEAAISSECPTYTGPDTTGRADPAQHQRMTMRFPLLIATAATALALAGPASAHDASSVVASGRATFNLNPAWRMTTGDIAGAEQVGFDDHRWSEVTLPNAFNEKQAFARDIKDLSTGITWYRKRITLPEGAAAGKAFLEFEGVRQAAEVWVNGRSVVLSERGAMAFGADISAAVKPGENLIAVRVDNDWRYKERATGSGFQWNDRNFNVNYGGITRNVKLHLAPRTYQTLPLFSNLGTTGQYVWADGFDLTARSATVHVETQVRNEEARARSLSYRVEVRDRGGLVVGRLDGGTVTLAPGETRTLAAAGRIGDLHFWSWGYGYLYRVTTSLIERGRAIDAVDSLTGFRATQFGDGMIRLNGRVMQVHGYAQRTSNEWPAVGVSIPPWVSDFSNALMVESGGNMVRWMHITPSKQDIESADRVGLPQAMPAGDAEHDVEGRRWDQRKEQMRDAIIYNRNNPSILFYESGNESISEAHMAEMKAIRDRYDPHGGRAIGSREMLDSKTAEYGGEMLYINKSAHIPMWAMEYSRDEAARLYQDELTPPFHQDAPDYNRNQDSQAREDVRRWWDYYRIRPGTGRRVSSGGVNIIWSDSNTHYRGDNNYRRSGEVDAMRLPKESFFAHQVMWTGWVDAERPATHIIGHWNYAPGTAKDVSVVSNGERVELFLNGRSLGTGQRSSGFLFTWPGVRWQAGSLRAVAIGADGRRSEHCVETVGAPAALRLVPHTGPRGFVMDGADLALVDVEVVDARGRRVPTVNAMVTFTLDGPADWRGGIAQGDSSGKPRPAIAVQAEAIPGTTPTAGTARDEDNYVLSKALPVEGGINRVLLRAGKAPGAVRLTASTPGLAPVTLAIPAVAAPEVKGGLSRVFADTAQPGLLTRGPTPQRPSYRVTRATYLPATIVAGTGQNDAAKTIDDNELSRWSSDGRPDTAWIEYRFAKPVTLNEVELKLVGWRSRGYPLRMTLDGREVWKGETERQLGYAAVRFPAASGSILRITQIAPTRDRDAFGKIVEVSNARQAGDTGADAVPAGWRLAIVEADFHGPVPVGKR</sequence>
<evidence type="ECO:0000256" key="1">
    <source>
        <dbReference type="ARBA" id="ARBA00007401"/>
    </source>
</evidence>
<evidence type="ECO:0000313" key="8">
    <source>
        <dbReference type="EMBL" id="GAA0673167.1"/>
    </source>
</evidence>
<keyword evidence="2" id="KW-0378">Hydrolase</keyword>
<evidence type="ECO:0000313" key="9">
    <source>
        <dbReference type="Proteomes" id="UP001500238"/>
    </source>
</evidence>
<dbReference type="Pfam" id="PF18565">
    <property type="entry name" value="Glyco_hydro2_C5"/>
    <property type="match status" value="1"/>
</dbReference>
<dbReference type="InterPro" id="IPR036156">
    <property type="entry name" value="Beta-gal/glucu_dom_sf"/>
</dbReference>
<dbReference type="InterPro" id="IPR051913">
    <property type="entry name" value="GH2_Domain-Containing"/>
</dbReference>
<comment type="caution">
    <text evidence="8">The sequence shown here is derived from an EMBL/GenBank/DDBJ whole genome shotgun (WGS) entry which is preliminary data.</text>
</comment>
<dbReference type="InterPro" id="IPR032311">
    <property type="entry name" value="DUF4982"/>
</dbReference>
<evidence type="ECO:0000256" key="2">
    <source>
        <dbReference type="ARBA" id="ARBA00022801"/>
    </source>
</evidence>
<evidence type="ECO:0000259" key="4">
    <source>
        <dbReference type="Pfam" id="PF00703"/>
    </source>
</evidence>
<dbReference type="Proteomes" id="UP001500238">
    <property type="component" value="Unassembled WGS sequence"/>
</dbReference>
<feature type="domain" description="Glycoside hydrolase family 2 immunoglobulin-like beta-sandwich" evidence="4">
    <location>
        <begin position="288"/>
        <end position="384"/>
    </location>
</feature>
<comment type="similarity">
    <text evidence="1">Belongs to the glycosyl hydrolase 2 family.</text>
</comment>
<dbReference type="Pfam" id="PF16355">
    <property type="entry name" value="DUF4982"/>
    <property type="match status" value="1"/>
</dbReference>
<dbReference type="SUPFAM" id="SSF49785">
    <property type="entry name" value="Galactose-binding domain-like"/>
    <property type="match status" value="2"/>
</dbReference>
<dbReference type="InterPro" id="IPR008979">
    <property type="entry name" value="Galactose-bd-like_sf"/>
</dbReference>
<dbReference type="InterPro" id="IPR006104">
    <property type="entry name" value="Glyco_hydro_2_N"/>
</dbReference>
<dbReference type="PANTHER" id="PTHR42732">
    <property type="entry name" value="BETA-GALACTOSIDASE"/>
    <property type="match status" value="1"/>
</dbReference>
<feature type="domain" description="Glycoside hydrolase family 2" evidence="7">
    <location>
        <begin position="768"/>
        <end position="808"/>
    </location>
</feature>
<name>A0ABN1HZ38_9SPHN</name>
<feature type="domain" description="Glycosyl hydrolases family 2 sugar binding" evidence="5">
    <location>
        <begin position="124"/>
        <end position="260"/>
    </location>
</feature>
<keyword evidence="3" id="KW-0326">Glycosidase</keyword>
<dbReference type="SUPFAM" id="SSF51445">
    <property type="entry name" value="(Trans)glycosidases"/>
    <property type="match status" value="1"/>
</dbReference>
<dbReference type="PANTHER" id="PTHR42732:SF1">
    <property type="entry name" value="BETA-MANNOSIDASE"/>
    <property type="match status" value="1"/>
</dbReference>
<dbReference type="Pfam" id="PF00703">
    <property type="entry name" value="Glyco_hydro_2"/>
    <property type="match status" value="1"/>
</dbReference>
<evidence type="ECO:0000256" key="3">
    <source>
        <dbReference type="ARBA" id="ARBA00023295"/>
    </source>
</evidence>
<gene>
    <name evidence="8" type="ORF">GCM10009102_25920</name>
</gene>
<dbReference type="Gene3D" id="2.60.120.260">
    <property type="entry name" value="Galactose-binding domain-like"/>
    <property type="match status" value="2"/>
</dbReference>
<dbReference type="Gene3D" id="2.60.40.10">
    <property type="entry name" value="Immunoglobulins"/>
    <property type="match status" value="3"/>
</dbReference>
<evidence type="ECO:0000259" key="5">
    <source>
        <dbReference type="Pfam" id="PF02837"/>
    </source>
</evidence>
<keyword evidence="9" id="KW-1185">Reference proteome</keyword>
<dbReference type="InterPro" id="IPR006102">
    <property type="entry name" value="Ig-like_GH2"/>
</dbReference>
<dbReference type="EMBL" id="BAAAES010000009">
    <property type="protein sequence ID" value="GAA0673167.1"/>
    <property type="molecule type" value="Genomic_DNA"/>
</dbReference>
<reference evidence="8 9" key="1">
    <citation type="journal article" date="2019" name="Int. J. Syst. Evol. Microbiol.">
        <title>The Global Catalogue of Microorganisms (GCM) 10K type strain sequencing project: providing services to taxonomists for standard genome sequencing and annotation.</title>
        <authorList>
            <consortium name="The Broad Institute Genomics Platform"/>
            <consortium name="The Broad Institute Genome Sequencing Center for Infectious Disease"/>
            <person name="Wu L."/>
            <person name="Ma J."/>
        </authorList>
    </citation>
    <scope>NUCLEOTIDE SEQUENCE [LARGE SCALE GENOMIC DNA]</scope>
    <source>
        <strain evidence="8 9">JCM 14603</strain>
    </source>
</reference>
<dbReference type="Gene3D" id="3.20.20.80">
    <property type="entry name" value="Glycosidases"/>
    <property type="match status" value="1"/>
</dbReference>
<organism evidence="8 9">
    <name type="scientific">Sphingomonas insulae</name>
    <dbReference type="NCBI Taxonomy" id="424800"/>
    <lineage>
        <taxon>Bacteria</taxon>
        <taxon>Pseudomonadati</taxon>
        <taxon>Pseudomonadota</taxon>
        <taxon>Alphaproteobacteria</taxon>
        <taxon>Sphingomonadales</taxon>
        <taxon>Sphingomonadaceae</taxon>
        <taxon>Sphingomonas</taxon>
    </lineage>
</organism>